<dbReference type="InterPro" id="IPR016898">
    <property type="entry name" value="Polyphosphate_phosphotransfera"/>
</dbReference>
<protein>
    <recommendedName>
        <fullName evidence="4">ADP/GDP-polyphosphate phosphotransferase</fullName>
        <ecNumber evidence="4">2.7.4.-</ecNumber>
    </recommendedName>
    <alternativeName>
        <fullName evidence="4">Polyphosphate kinase PPK2</fullName>
    </alternativeName>
</protein>
<dbReference type="PIRSF" id="PIRSF028756">
    <property type="entry name" value="PPK2_prd"/>
    <property type="match status" value="1"/>
</dbReference>
<dbReference type="Gene3D" id="3.40.50.300">
    <property type="entry name" value="P-loop containing nucleotide triphosphate hydrolases"/>
    <property type="match status" value="1"/>
</dbReference>
<accession>A0A1H8AZQ7</accession>
<gene>
    <name evidence="6" type="ORF">SAMN05216325_10232</name>
</gene>
<dbReference type="Pfam" id="PF03976">
    <property type="entry name" value="PPK2"/>
    <property type="match status" value="1"/>
</dbReference>
<dbReference type="EC" id="2.7.4.-" evidence="4"/>
<dbReference type="EMBL" id="FOCP01000002">
    <property type="protein sequence ID" value="SEM76215.1"/>
    <property type="molecule type" value="Genomic_DNA"/>
</dbReference>
<evidence type="ECO:0000256" key="3">
    <source>
        <dbReference type="ARBA" id="ARBA00022777"/>
    </source>
</evidence>
<dbReference type="GO" id="GO:0008976">
    <property type="term" value="F:polyphosphate kinase activity"/>
    <property type="evidence" value="ECO:0007669"/>
    <property type="project" value="UniProtKB-UniRule"/>
</dbReference>
<proteinExistence type="inferred from homology"/>
<dbReference type="NCBIfam" id="TIGR03707">
    <property type="entry name" value="PPK2_P_aer"/>
    <property type="match status" value="1"/>
</dbReference>
<feature type="domain" description="Polyphosphate kinase-2-related" evidence="5">
    <location>
        <begin position="2"/>
        <end position="226"/>
    </location>
</feature>
<evidence type="ECO:0000313" key="7">
    <source>
        <dbReference type="Proteomes" id="UP000199459"/>
    </source>
</evidence>
<dbReference type="InterPro" id="IPR027417">
    <property type="entry name" value="P-loop_NTPase"/>
</dbReference>
<comment type="subunit">
    <text evidence="4">Homotetramer.</text>
</comment>
<dbReference type="RefSeq" id="WP_090627320.1">
    <property type="nucleotide sequence ID" value="NZ_FOCP01000002.1"/>
</dbReference>
<organism evidence="6 7">
    <name type="scientific">Nitrosomonas marina</name>
    <dbReference type="NCBI Taxonomy" id="917"/>
    <lineage>
        <taxon>Bacteria</taxon>
        <taxon>Pseudomonadati</taxon>
        <taxon>Pseudomonadota</taxon>
        <taxon>Betaproteobacteria</taxon>
        <taxon>Nitrosomonadales</taxon>
        <taxon>Nitrosomonadaceae</taxon>
        <taxon>Nitrosomonas</taxon>
    </lineage>
</organism>
<evidence type="ECO:0000256" key="4">
    <source>
        <dbReference type="RuleBase" id="RU369062"/>
    </source>
</evidence>
<comment type="function">
    <text evidence="4">Uses inorganic polyphosphate (polyP) as a donor to convert GDP to GTP or ADP to ATP.</text>
</comment>
<evidence type="ECO:0000313" key="6">
    <source>
        <dbReference type="EMBL" id="SEM76215.1"/>
    </source>
</evidence>
<dbReference type="Proteomes" id="UP000199459">
    <property type="component" value="Unassembled WGS sequence"/>
</dbReference>
<evidence type="ECO:0000256" key="1">
    <source>
        <dbReference type="ARBA" id="ARBA00009924"/>
    </source>
</evidence>
<sequence>MDKRLYKQELYTLQVELVKFHKSVIESGRKVCLLFEGRDAAGKDGTIKRFSEHLSPREVRTVALGAPSDREKSAWYFQRFVPHLPVSGEIVFFNRSWYNRAGVEKVMKFCRKNEYLKFMNEVANFEHLLTHADLVFFKYYLDISKQEQKKRLSARREDPLKQWKISPIDEKAQALWQAYSEARDAMFAKTNFVFAPWHIVHSDNKKRTRINVMKHFLSHVDYKGKNNEALIYDSSVVFEFDPVCYEKGMIAS</sequence>
<dbReference type="PANTHER" id="PTHR34383:SF1">
    <property type="entry name" value="ADP-POLYPHOSPHATE PHOSPHOTRANSFERASE"/>
    <property type="match status" value="1"/>
</dbReference>
<keyword evidence="2 4" id="KW-0808">Transferase</keyword>
<evidence type="ECO:0000256" key="2">
    <source>
        <dbReference type="ARBA" id="ARBA00022679"/>
    </source>
</evidence>
<dbReference type="InterPro" id="IPR022486">
    <property type="entry name" value="PPK2_PA0141"/>
</dbReference>
<dbReference type="OrthoDB" id="9775224at2"/>
<dbReference type="AlphaFoldDB" id="A0A1H8AZQ7"/>
<dbReference type="GO" id="GO:0006793">
    <property type="term" value="P:phosphorus metabolic process"/>
    <property type="evidence" value="ECO:0007669"/>
    <property type="project" value="InterPro"/>
</dbReference>
<dbReference type="SUPFAM" id="SSF52540">
    <property type="entry name" value="P-loop containing nucleoside triphosphate hydrolases"/>
    <property type="match status" value="1"/>
</dbReference>
<name>A0A1H8AZQ7_9PROT</name>
<dbReference type="PANTHER" id="PTHR34383">
    <property type="entry name" value="POLYPHOSPHATE:AMP PHOSPHOTRANSFERASE-RELATED"/>
    <property type="match status" value="1"/>
</dbReference>
<dbReference type="STRING" id="917.SAMN05216326_11529"/>
<dbReference type="InterPro" id="IPR022488">
    <property type="entry name" value="PPK2-related"/>
</dbReference>
<evidence type="ECO:0000259" key="5">
    <source>
        <dbReference type="Pfam" id="PF03976"/>
    </source>
</evidence>
<reference evidence="6 7" key="1">
    <citation type="submission" date="2016-10" db="EMBL/GenBank/DDBJ databases">
        <authorList>
            <person name="de Groot N.N."/>
        </authorList>
    </citation>
    <scope>NUCLEOTIDE SEQUENCE [LARGE SCALE GENOMIC DNA]</scope>
    <source>
        <strain evidence="6 7">Nm22</strain>
    </source>
</reference>
<comment type="similarity">
    <text evidence="1 4">Belongs to the polyphosphate kinase 2 (PPK2) family. Class I subfamily.</text>
</comment>
<keyword evidence="3 4" id="KW-0418">Kinase</keyword>